<dbReference type="SUPFAM" id="SSF50814">
    <property type="entry name" value="Lipocalins"/>
    <property type="match status" value="1"/>
</dbReference>
<dbReference type="InterPro" id="IPR012674">
    <property type="entry name" value="Calycin"/>
</dbReference>
<accession>A0ABU5MYP7</accession>
<dbReference type="CDD" id="cd19438">
    <property type="entry name" value="lipocalin_Blc-like"/>
    <property type="match status" value="1"/>
</dbReference>
<name>A0ABU5MYP7_9BACT</name>
<evidence type="ECO:0000256" key="1">
    <source>
        <dbReference type="ARBA" id="ARBA00006889"/>
    </source>
</evidence>
<evidence type="ECO:0000313" key="5">
    <source>
        <dbReference type="Proteomes" id="UP001290861"/>
    </source>
</evidence>
<dbReference type="InterPro" id="IPR022271">
    <property type="entry name" value="Lipocalin_ApoD"/>
</dbReference>
<dbReference type="PIRSF" id="PIRSF036893">
    <property type="entry name" value="Lipocalin_ApoD"/>
    <property type="match status" value="1"/>
</dbReference>
<dbReference type="InterPro" id="IPR000566">
    <property type="entry name" value="Lipocln_cytosolic_FA-bd_dom"/>
</dbReference>
<dbReference type="RefSeq" id="WP_322609092.1">
    <property type="nucleotide sequence ID" value="NZ_JARVCO010000010.1"/>
</dbReference>
<dbReference type="EMBL" id="JARVCO010000010">
    <property type="protein sequence ID" value="MDZ8119308.1"/>
    <property type="molecule type" value="Genomic_DNA"/>
</dbReference>
<protein>
    <submittedName>
        <fullName evidence="4">Lipocalin family protein</fullName>
    </submittedName>
</protein>
<feature type="domain" description="Lipocalin/cytosolic fatty-acid binding" evidence="3">
    <location>
        <begin position="31"/>
        <end position="167"/>
    </location>
</feature>
<comment type="similarity">
    <text evidence="1 2">Belongs to the calycin superfamily. Lipocalin family.</text>
</comment>
<dbReference type="InterPro" id="IPR002446">
    <property type="entry name" value="Lipocalin_bac"/>
</dbReference>
<reference evidence="4 5" key="1">
    <citation type="journal article" date="2024" name="Appl. Environ. Microbiol.">
        <title>Pontiella agarivorans sp. nov., a novel marine anaerobic bacterium capable of degrading macroalgal polysaccharides and fixing nitrogen.</title>
        <authorList>
            <person name="Liu N."/>
            <person name="Kivenson V."/>
            <person name="Peng X."/>
            <person name="Cui Z."/>
            <person name="Lankiewicz T.S."/>
            <person name="Gosselin K.M."/>
            <person name="English C.J."/>
            <person name="Blair E.M."/>
            <person name="O'Malley M.A."/>
            <person name="Valentine D.L."/>
        </authorList>
    </citation>
    <scope>NUCLEOTIDE SEQUENCE [LARGE SCALE GENOMIC DNA]</scope>
    <source>
        <strain evidence="4 5">NLcol2</strain>
    </source>
</reference>
<proteinExistence type="inferred from homology"/>
<evidence type="ECO:0000256" key="2">
    <source>
        <dbReference type="PIRNR" id="PIRNR036893"/>
    </source>
</evidence>
<dbReference type="PANTHER" id="PTHR10612:SF34">
    <property type="entry name" value="APOLIPOPROTEIN D"/>
    <property type="match status" value="1"/>
</dbReference>
<dbReference type="PANTHER" id="PTHR10612">
    <property type="entry name" value="APOLIPOPROTEIN D"/>
    <property type="match status" value="1"/>
</dbReference>
<dbReference type="PROSITE" id="PS51257">
    <property type="entry name" value="PROKAR_LIPOPROTEIN"/>
    <property type="match status" value="1"/>
</dbReference>
<dbReference type="PROSITE" id="PS00213">
    <property type="entry name" value="LIPOCALIN"/>
    <property type="match status" value="1"/>
</dbReference>
<dbReference type="Pfam" id="PF08212">
    <property type="entry name" value="Lipocalin_2"/>
    <property type="match status" value="1"/>
</dbReference>
<keyword evidence="5" id="KW-1185">Reference proteome</keyword>
<gene>
    <name evidence="4" type="ORF">P9H32_11805</name>
</gene>
<dbReference type="PRINTS" id="PR01171">
    <property type="entry name" value="BCTLIPOCALIN"/>
</dbReference>
<dbReference type="InterPro" id="IPR022272">
    <property type="entry name" value="Lipocalin_CS"/>
</dbReference>
<comment type="caution">
    <text evidence="4">The sequence shown here is derived from an EMBL/GenBank/DDBJ whole genome shotgun (WGS) entry which is preliminary data.</text>
</comment>
<dbReference type="Gene3D" id="2.40.128.20">
    <property type="match status" value="1"/>
</dbReference>
<dbReference type="Proteomes" id="UP001290861">
    <property type="component" value="Unassembled WGS sequence"/>
</dbReference>
<dbReference type="InterPro" id="IPR047202">
    <property type="entry name" value="Lipocalin_Blc-like_dom"/>
</dbReference>
<organism evidence="4 5">
    <name type="scientific">Pontiella agarivorans</name>
    <dbReference type="NCBI Taxonomy" id="3038953"/>
    <lineage>
        <taxon>Bacteria</taxon>
        <taxon>Pseudomonadati</taxon>
        <taxon>Kiritimatiellota</taxon>
        <taxon>Kiritimatiellia</taxon>
        <taxon>Kiritimatiellales</taxon>
        <taxon>Pontiellaceae</taxon>
        <taxon>Pontiella</taxon>
    </lineage>
</organism>
<sequence>MKLKWIGLCVLLIAGCNSTKDLDVISGFEPERYMGVWYEIARFPHGFEEGMSNVTATYSLNQDGSISVINRGYIDEKQEWKKAEAHAKLKGPPSEGWLKVSFFKPFYGSYKIISLDDDYSRAIVTAGSYNYLWLLAREPQLTEETYTAMVQRAGELGFETGKLIPVDQSQHIQ</sequence>
<evidence type="ECO:0000313" key="4">
    <source>
        <dbReference type="EMBL" id="MDZ8119308.1"/>
    </source>
</evidence>
<evidence type="ECO:0000259" key="3">
    <source>
        <dbReference type="Pfam" id="PF08212"/>
    </source>
</evidence>